<reference evidence="2" key="2">
    <citation type="submission" date="2025-09" db="UniProtKB">
        <authorList>
            <consortium name="Ensembl"/>
        </authorList>
    </citation>
    <scope>IDENTIFICATION</scope>
</reference>
<sequence length="165" mass="17906">MGRTRHGTLSCHFLPKTHSRELHRNISPGQQTRRVSAAGCRSGQRGREARWASPSPAASRLPTGEAHSPGEELLFQPRHPPPLGFAPLKTGSDWIRARETSHPAAARPGSPTQPRWLRQCHGSPKDRAACPHVCSPLPLCPQSRGGQPLGAMWHRGGCSQALPSH</sequence>
<evidence type="ECO:0000313" key="3">
    <source>
        <dbReference type="Proteomes" id="UP000694562"/>
    </source>
</evidence>
<evidence type="ECO:0000313" key="2">
    <source>
        <dbReference type="Ensembl" id="ENSFTIP00000023508.1"/>
    </source>
</evidence>
<keyword evidence="3" id="KW-1185">Reference proteome</keyword>
<feature type="compositionally biased region" description="Low complexity" evidence="1">
    <location>
        <begin position="51"/>
        <end position="62"/>
    </location>
</feature>
<evidence type="ECO:0000256" key="1">
    <source>
        <dbReference type="SAM" id="MobiDB-lite"/>
    </source>
</evidence>
<dbReference type="AlphaFoldDB" id="A0A8C4XUU2"/>
<proteinExistence type="predicted"/>
<protein>
    <submittedName>
        <fullName evidence="2">Uncharacterized protein</fullName>
    </submittedName>
</protein>
<accession>A0A8C4XUU2</accession>
<feature type="region of interest" description="Disordered" evidence="1">
    <location>
        <begin position="24"/>
        <end position="89"/>
    </location>
</feature>
<reference evidence="2" key="1">
    <citation type="submission" date="2025-08" db="UniProtKB">
        <authorList>
            <consortium name="Ensembl"/>
        </authorList>
    </citation>
    <scope>IDENTIFICATION</scope>
</reference>
<dbReference type="Ensembl" id="ENSFTIT00000024497.1">
    <property type="protein sequence ID" value="ENSFTIP00000023508.1"/>
    <property type="gene ID" value="ENSFTIG00000015120.1"/>
</dbReference>
<organism evidence="2 3">
    <name type="scientific">Falco tinnunculus</name>
    <name type="common">Common kestrel</name>
    <dbReference type="NCBI Taxonomy" id="100819"/>
    <lineage>
        <taxon>Eukaryota</taxon>
        <taxon>Metazoa</taxon>
        <taxon>Chordata</taxon>
        <taxon>Craniata</taxon>
        <taxon>Vertebrata</taxon>
        <taxon>Euteleostomi</taxon>
        <taxon>Archelosauria</taxon>
        <taxon>Archosauria</taxon>
        <taxon>Dinosauria</taxon>
        <taxon>Saurischia</taxon>
        <taxon>Theropoda</taxon>
        <taxon>Coelurosauria</taxon>
        <taxon>Aves</taxon>
        <taxon>Neognathae</taxon>
        <taxon>Neoaves</taxon>
        <taxon>Telluraves</taxon>
        <taxon>Australaves</taxon>
        <taxon>Falconiformes</taxon>
        <taxon>Falconidae</taxon>
        <taxon>Falco</taxon>
    </lineage>
</organism>
<dbReference type="Proteomes" id="UP000694562">
    <property type="component" value="Unplaced"/>
</dbReference>
<name>A0A8C4XUU2_FALTI</name>